<proteinExistence type="predicted"/>
<name>A0ABW0QTZ1_9BACL</name>
<dbReference type="EMBL" id="JBHSNC010000010">
    <property type="protein sequence ID" value="MFC5528436.1"/>
    <property type="molecule type" value="Genomic_DNA"/>
</dbReference>
<protein>
    <submittedName>
        <fullName evidence="1">Uncharacterized protein</fullName>
    </submittedName>
</protein>
<organism evidence="1 2">
    <name type="scientific">Cohnella yongneupensis</name>
    <dbReference type="NCBI Taxonomy" id="425006"/>
    <lineage>
        <taxon>Bacteria</taxon>
        <taxon>Bacillati</taxon>
        <taxon>Bacillota</taxon>
        <taxon>Bacilli</taxon>
        <taxon>Bacillales</taxon>
        <taxon>Paenibacillaceae</taxon>
        <taxon>Cohnella</taxon>
    </lineage>
</organism>
<comment type="caution">
    <text evidence="1">The sequence shown here is derived from an EMBL/GenBank/DDBJ whole genome shotgun (WGS) entry which is preliminary data.</text>
</comment>
<dbReference type="RefSeq" id="WP_378110273.1">
    <property type="nucleotide sequence ID" value="NZ_JBHSNC010000010.1"/>
</dbReference>
<evidence type="ECO:0000313" key="2">
    <source>
        <dbReference type="Proteomes" id="UP001596108"/>
    </source>
</evidence>
<gene>
    <name evidence="1" type="ORF">ACFPQ4_03090</name>
</gene>
<sequence>MKLSEAKYQHLVVTTPEETDVIGYDLAVKWIAEGKDIKEIRLLTDEAVHENLMSASRDLNSGRINLDNGPLFSRVSPGKNDGEIVEIDISKDQAIELITGGRR</sequence>
<dbReference type="Proteomes" id="UP001596108">
    <property type="component" value="Unassembled WGS sequence"/>
</dbReference>
<keyword evidence="2" id="KW-1185">Reference proteome</keyword>
<reference evidence="2" key="1">
    <citation type="journal article" date="2019" name="Int. J. Syst. Evol. Microbiol.">
        <title>The Global Catalogue of Microorganisms (GCM) 10K type strain sequencing project: providing services to taxonomists for standard genome sequencing and annotation.</title>
        <authorList>
            <consortium name="The Broad Institute Genomics Platform"/>
            <consortium name="The Broad Institute Genome Sequencing Center for Infectious Disease"/>
            <person name="Wu L."/>
            <person name="Ma J."/>
        </authorList>
    </citation>
    <scope>NUCLEOTIDE SEQUENCE [LARGE SCALE GENOMIC DNA]</scope>
    <source>
        <strain evidence="2">CGMCC 1.18578</strain>
    </source>
</reference>
<evidence type="ECO:0000313" key="1">
    <source>
        <dbReference type="EMBL" id="MFC5528436.1"/>
    </source>
</evidence>
<accession>A0ABW0QTZ1</accession>